<evidence type="ECO:0000313" key="4">
    <source>
        <dbReference type="Proteomes" id="UP001328107"/>
    </source>
</evidence>
<keyword evidence="2" id="KW-0812">Transmembrane</keyword>
<reference evidence="4" key="1">
    <citation type="submission" date="2022-10" db="EMBL/GenBank/DDBJ databases">
        <title>Genome assembly of Pristionchus species.</title>
        <authorList>
            <person name="Yoshida K."/>
            <person name="Sommer R.J."/>
        </authorList>
    </citation>
    <scope>NUCLEOTIDE SEQUENCE [LARGE SCALE GENOMIC DNA]</scope>
    <source>
        <strain evidence="4">RS5460</strain>
    </source>
</reference>
<dbReference type="Proteomes" id="UP001328107">
    <property type="component" value="Unassembled WGS sequence"/>
</dbReference>
<gene>
    <name evidence="3" type="ORF">PMAYCL1PPCAC_23931</name>
</gene>
<dbReference type="PANTHER" id="PTHR11046:SF25">
    <property type="match status" value="1"/>
</dbReference>
<accession>A0AAN5CZ21</accession>
<keyword evidence="2" id="KW-1133">Transmembrane helix</keyword>
<dbReference type="AlphaFoldDB" id="A0AAN5CZ21"/>
<evidence type="ECO:0000313" key="3">
    <source>
        <dbReference type="EMBL" id="GMR53736.1"/>
    </source>
</evidence>
<dbReference type="InterPro" id="IPR022894">
    <property type="entry name" value="Oligoribonuclease"/>
</dbReference>
<keyword evidence="4" id="KW-1185">Reference proteome</keyword>
<evidence type="ECO:0000256" key="1">
    <source>
        <dbReference type="ARBA" id="ARBA00022722"/>
    </source>
</evidence>
<dbReference type="GO" id="GO:0000175">
    <property type="term" value="F:3'-5'-RNA exonuclease activity"/>
    <property type="evidence" value="ECO:0007669"/>
    <property type="project" value="InterPro"/>
</dbReference>
<feature type="non-terminal residue" evidence="3">
    <location>
        <position position="1"/>
    </location>
</feature>
<protein>
    <submittedName>
        <fullName evidence="3">Uncharacterized protein</fullName>
    </submittedName>
</protein>
<feature type="transmembrane region" description="Helical" evidence="2">
    <location>
        <begin position="257"/>
        <end position="282"/>
    </location>
</feature>
<evidence type="ECO:0000256" key="2">
    <source>
        <dbReference type="SAM" id="Phobius"/>
    </source>
</evidence>
<organism evidence="3 4">
    <name type="scientific">Pristionchus mayeri</name>
    <dbReference type="NCBI Taxonomy" id="1317129"/>
    <lineage>
        <taxon>Eukaryota</taxon>
        <taxon>Metazoa</taxon>
        <taxon>Ecdysozoa</taxon>
        <taxon>Nematoda</taxon>
        <taxon>Chromadorea</taxon>
        <taxon>Rhabditida</taxon>
        <taxon>Rhabditina</taxon>
        <taxon>Diplogasteromorpha</taxon>
        <taxon>Diplogasteroidea</taxon>
        <taxon>Neodiplogasteridae</taxon>
        <taxon>Pristionchus</taxon>
    </lineage>
</organism>
<keyword evidence="1" id="KW-0540">Nuclease</keyword>
<feature type="non-terminal residue" evidence="3">
    <location>
        <position position="283"/>
    </location>
</feature>
<name>A0AAN5CZ21_9BILA</name>
<proteinExistence type="predicted"/>
<dbReference type="PANTHER" id="PTHR11046">
    <property type="entry name" value="OLIGORIBONUCLEASE, MITOCHONDRIAL"/>
    <property type="match status" value="1"/>
</dbReference>
<comment type="caution">
    <text evidence="3">The sequence shown here is derived from an EMBL/GenBank/DDBJ whole genome shotgun (WGS) entry which is preliminary data.</text>
</comment>
<sequence>FDSFRAKIESLFAFSSSSSPSQLFRSVVIKIQNLMSDRASTETLFNKIFNSVRDCFLELREGWESLTPDEKEEAQSLYIHFCQLHAVVNLYGIVSGELVEQECESRLHPVDSSSAGFATVVREKNRYLSTRSAGAHREHKEWMEFVKQMGIQGATIPSLAGHRFNIHFLIAARVFSLQILGLMDQKITGPLWRIAENVGVIEGAQYHRDILAYIDDCIDSPALFFSGECPRMTTPPSFELFKVDGTLFKALEVSVRVLRACATFGMFLVSHYLGVTTVVLVIA</sequence>
<keyword evidence="2" id="KW-0472">Membrane</keyword>
<keyword evidence="1" id="KW-0378">Hydrolase</keyword>
<dbReference type="EMBL" id="BTRK01000005">
    <property type="protein sequence ID" value="GMR53736.1"/>
    <property type="molecule type" value="Genomic_DNA"/>
</dbReference>